<protein>
    <submittedName>
        <fullName evidence="1">Uncharacterized protein</fullName>
    </submittedName>
</protein>
<proteinExistence type="predicted"/>
<evidence type="ECO:0000313" key="1">
    <source>
        <dbReference type="EMBL" id="CAB4149682.1"/>
    </source>
</evidence>
<accession>A0A6J5MTD7</accession>
<name>A0A6J5MTD7_9CAUD</name>
<organism evidence="1">
    <name type="scientific">uncultured Caudovirales phage</name>
    <dbReference type="NCBI Taxonomy" id="2100421"/>
    <lineage>
        <taxon>Viruses</taxon>
        <taxon>Duplodnaviria</taxon>
        <taxon>Heunggongvirae</taxon>
        <taxon>Uroviricota</taxon>
        <taxon>Caudoviricetes</taxon>
        <taxon>Peduoviridae</taxon>
        <taxon>Maltschvirus</taxon>
        <taxon>Maltschvirus maltsch</taxon>
    </lineage>
</organism>
<gene>
    <name evidence="1" type="ORF">UFOVP556_19</name>
</gene>
<reference evidence="1" key="1">
    <citation type="submission" date="2020-04" db="EMBL/GenBank/DDBJ databases">
        <authorList>
            <person name="Chiriac C."/>
            <person name="Salcher M."/>
            <person name="Ghai R."/>
            <person name="Kavagutti S V."/>
        </authorList>
    </citation>
    <scope>NUCLEOTIDE SEQUENCE</scope>
</reference>
<sequence>MASFNLAFHTRLDNYAVLQTFVDTDIQSQDSVVVAGADHGFSGTQTVISTEPYLFMGISEEGDLLFDYDVIMENQFIYKNNGDDFTRSVATGTVTFTPTCSWITSADVTSWLGIEVATANDTAFIAVCVSAANSWAFRKRREAGYTDSLTTAPDGAAKLGTIMYAATQYRSRGAVDGYASFDSMSMGTPTMSLGQIMQLLGCGRPQVA</sequence>
<dbReference type="EMBL" id="LR796530">
    <property type="protein sequence ID" value="CAB4149682.1"/>
    <property type="molecule type" value="Genomic_DNA"/>
</dbReference>